<dbReference type="Gene3D" id="3.40.1440.10">
    <property type="entry name" value="GIY-YIG endonuclease"/>
    <property type="match status" value="1"/>
</dbReference>
<sequence>MTYLVYILECSDKTLYTGSTFNLPKRLNEHNHTKAGAKYTRARRPVQIVYSQKFKTLAAARKKEAAIKRLTRKEKIVLIKAPYKK</sequence>
<accession>A0A2M7VGM1</accession>
<dbReference type="Pfam" id="PF01541">
    <property type="entry name" value="GIY-YIG"/>
    <property type="match status" value="1"/>
</dbReference>
<comment type="similarity">
    <text evidence="1">Belongs to the UPF0213 family.</text>
</comment>
<dbReference type="Proteomes" id="UP000230405">
    <property type="component" value="Unassembled WGS sequence"/>
</dbReference>
<protein>
    <recommendedName>
        <fullName evidence="2">GIY-YIG domain-containing protein</fullName>
    </recommendedName>
</protein>
<organism evidence="3 4">
    <name type="scientific">Candidatus Komeilibacteria bacterium CG_4_10_14_0_2_um_filter_37_10</name>
    <dbReference type="NCBI Taxonomy" id="1974470"/>
    <lineage>
        <taxon>Bacteria</taxon>
        <taxon>Candidatus Komeiliibacteriota</taxon>
    </lineage>
</organism>
<evidence type="ECO:0000259" key="2">
    <source>
        <dbReference type="PROSITE" id="PS50164"/>
    </source>
</evidence>
<dbReference type="AlphaFoldDB" id="A0A2M7VGM1"/>
<dbReference type="PROSITE" id="PS50164">
    <property type="entry name" value="GIY_YIG"/>
    <property type="match status" value="1"/>
</dbReference>
<dbReference type="EMBL" id="PFPO01000006">
    <property type="protein sequence ID" value="PIZ99869.1"/>
    <property type="molecule type" value="Genomic_DNA"/>
</dbReference>
<dbReference type="PANTHER" id="PTHR34477:SF1">
    <property type="entry name" value="UPF0213 PROTEIN YHBQ"/>
    <property type="match status" value="1"/>
</dbReference>
<evidence type="ECO:0000313" key="4">
    <source>
        <dbReference type="Proteomes" id="UP000230405"/>
    </source>
</evidence>
<evidence type="ECO:0000313" key="3">
    <source>
        <dbReference type="EMBL" id="PIZ99869.1"/>
    </source>
</evidence>
<gene>
    <name evidence="3" type="ORF">COX77_00305</name>
</gene>
<name>A0A2M7VGM1_9BACT</name>
<comment type="caution">
    <text evidence="3">The sequence shown here is derived from an EMBL/GenBank/DDBJ whole genome shotgun (WGS) entry which is preliminary data.</text>
</comment>
<proteinExistence type="inferred from homology"/>
<dbReference type="SUPFAM" id="SSF82771">
    <property type="entry name" value="GIY-YIG endonuclease"/>
    <property type="match status" value="1"/>
</dbReference>
<dbReference type="InterPro" id="IPR050190">
    <property type="entry name" value="UPF0213_domain"/>
</dbReference>
<reference evidence="4" key="1">
    <citation type="submission" date="2017-09" db="EMBL/GenBank/DDBJ databases">
        <title>Depth-based differentiation of microbial function through sediment-hosted aquifers and enrichment of novel symbionts in the deep terrestrial subsurface.</title>
        <authorList>
            <person name="Probst A.J."/>
            <person name="Ladd B."/>
            <person name="Jarett J.K."/>
            <person name="Geller-Mcgrath D.E."/>
            <person name="Sieber C.M.K."/>
            <person name="Emerson J.B."/>
            <person name="Anantharaman K."/>
            <person name="Thomas B.C."/>
            <person name="Malmstrom R."/>
            <person name="Stieglmeier M."/>
            <person name="Klingl A."/>
            <person name="Woyke T."/>
            <person name="Ryan C.M."/>
            <person name="Banfield J.F."/>
        </authorList>
    </citation>
    <scope>NUCLEOTIDE SEQUENCE [LARGE SCALE GENOMIC DNA]</scope>
</reference>
<dbReference type="InterPro" id="IPR000305">
    <property type="entry name" value="GIY-YIG_endonuc"/>
</dbReference>
<dbReference type="PANTHER" id="PTHR34477">
    <property type="entry name" value="UPF0213 PROTEIN YHBQ"/>
    <property type="match status" value="1"/>
</dbReference>
<dbReference type="CDD" id="cd10456">
    <property type="entry name" value="GIY-YIG_UPF0213"/>
    <property type="match status" value="1"/>
</dbReference>
<evidence type="ECO:0000256" key="1">
    <source>
        <dbReference type="ARBA" id="ARBA00007435"/>
    </source>
</evidence>
<feature type="domain" description="GIY-YIG" evidence="2">
    <location>
        <begin position="1"/>
        <end position="77"/>
    </location>
</feature>
<dbReference type="InterPro" id="IPR035901">
    <property type="entry name" value="GIY-YIG_endonuc_sf"/>
</dbReference>